<proteinExistence type="predicted"/>
<gene>
    <name evidence="1" type="ORF">KCMC57_16090</name>
</gene>
<protein>
    <submittedName>
        <fullName evidence="1">Uncharacterized protein</fullName>
    </submittedName>
</protein>
<name>A0AB33JR60_9ACTN</name>
<dbReference type="EMBL" id="AP035881">
    <property type="protein sequence ID" value="BFP45241.1"/>
    <property type="molecule type" value="Genomic_DNA"/>
</dbReference>
<accession>A0AB33JR60</accession>
<dbReference type="AlphaFoldDB" id="A0AB33JR60"/>
<organism evidence="1">
    <name type="scientific">Kitasatospora sp. CMC57</name>
    <dbReference type="NCBI Taxonomy" id="3231513"/>
    <lineage>
        <taxon>Bacteria</taxon>
        <taxon>Bacillati</taxon>
        <taxon>Actinomycetota</taxon>
        <taxon>Actinomycetes</taxon>
        <taxon>Kitasatosporales</taxon>
        <taxon>Streptomycetaceae</taxon>
        <taxon>Kitasatospora</taxon>
    </lineage>
</organism>
<evidence type="ECO:0000313" key="1">
    <source>
        <dbReference type="EMBL" id="BFP45241.1"/>
    </source>
</evidence>
<reference evidence="1" key="1">
    <citation type="submission" date="2024-07" db="EMBL/GenBank/DDBJ databases">
        <title>Complete genome sequences of cellulolytic bacteria, Kitasatospora sp. CMC57 and Streptomyces sp. CMC78, isolated from Japanese agricultural soil.</title>
        <authorList>
            <person name="Hashimoto T."/>
            <person name="Ito M."/>
            <person name="Iwamoto M."/>
            <person name="Fukahori D."/>
            <person name="Shoda T."/>
            <person name="Sakoda M."/>
            <person name="Morohoshi T."/>
            <person name="Mitsuboshi M."/>
            <person name="Nishizawa T."/>
        </authorList>
    </citation>
    <scope>NUCLEOTIDE SEQUENCE</scope>
    <source>
        <strain evidence="1">CMC57</strain>
    </source>
</reference>
<dbReference type="RefSeq" id="WP_407987762.1">
    <property type="nucleotide sequence ID" value="NZ_AP035881.2"/>
</dbReference>
<sequence length="203" mass="22649">MCLRELLDPDRPDGLRHLLSRFRPSTYADVGALLRRTRMVGGEQVDRVLTEYADFAHHDLPPHEVAAALQAFGVAVSAHGDDVDDLEENYADLLAAAAALTDGAVTVTDVRLRADEECDEVLEFARNGVLVTQPTEHRSDDYLDHAAVADFFGHLDPDPGVDPRRFHLVRFVRLGDVNHETTFVFATPEQARLLERELGLELR</sequence>